<dbReference type="EMBL" id="DXCX01000035">
    <property type="protein sequence ID" value="HIY73040.1"/>
    <property type="molecule type" value="Genomic_DNA"/>
</dbReference>
<dbReference type="InterPro" id="IPR013830">
    <property type="entry name" value="SGNH_hydro"/>
</dbReference>
<evidence type="ECO:0000259" key="1">
    <source>
        <dbReference type="Pfam" id="PF13472"/>
    </source>
</evidence>
<dbReference type="InterPro" id="IPR051532">
    <property type="entry name" value="Ester_Hydrolysis_Enzymes"/>
</dbReference>
<proteinExistence type="predicted"/>
<dbReference type="Pfam" id="PF13472">
    <property type="entry name" value="Lipase_GDSL_2"/>
    <property type="match status" value="1"/>
</dbReference>
<organism evidence="2 3">
    <name type="scientific">Candidatus Intestinimonas merdavium</name>
    <dbReference type="NCBI Taxonomy" id="2838622"/>
    <lineage>
        <taxon>Bacteria</taxon>
        <taxon>Bacillati</taxon>
        <taxon>Bacillota</taxon>
        <taxon>Clostridia</taxon>
        <taxon>Eubacteriales</taxon>
        <taxon>Intestinimonas</taxon>
    </lineage>
</organism>
<dbReference type="Proteomes" id="UP000886824">
    <property type="component" value="Unassembled WGS sequence"/>
</dbReference>
<name>A0A9D1Z3Q2_9FIRM</name>
<evidence type="ECO:0000313" key="2">
    <source>
        <dbReference type="EMBL" id="HIY73040.1"/>
    </source>
</evidence>
<dbReference type="Gene3D" id="3.40.50.1110">
    <property type="entry name" value="SGNH hydrolase"/>
    <property type="match status" value="1"/>
</dbReference>
<protein>
    <recommendedName>
        <fullName evidence="1">SGNH hydrolase-type esterase domain-containing protein</fullName>
    </recommendedName>
</protein>
<accession>A0A9D1Z3Q2</accession>
<dbReference type="InterPro" id="IPR036514">
    <property type="entry name" value="SGNH_hydro_sf"/>
</dbReference>
<reference evidence="2" key="1">
    <citation type="journal article" date="2021" name="PeerJ">
        <title>Extensive microbial diversity within the chicken gut microbiome revealed by metagenomics and culture.</title>
        <authorList>
            <person name="Gilroy R."/>
            <person name="Ravi A."/>
            <person name="Getino M."/>
            <person name="Pursley I."/>
            <person name="Horton D.L."/>
            <person name="Alikhan N.F."/>
            <person name="Baker D."/>
            <person name="Gharbi K."/>
            <person name="Hall N."/>
            <person name="Watson M."/>
            <person name="Adriaenssens E.M."/>
            <person name="Foster-Nyarko E."/>
            <person name="Jarju S."/>
            <person name="Secka A."/>
            <person name="Antonio M."/>
            <person name="Oren A."/>
            <person name="Chaudhuri R.R."/>
            <person name="La Ragione R."/>
            <person name="Hildebrand F."/>
            <person name="Pallen M.J."/>
        </authorList>
    </citation>
    <scope>NUCLEOTIDE SEQUENCE</scope>
    <source>
        <strain evidence="2">CHK33-7979</strain>
    </source>
</reference>
<dbReference type="PANTHER" id="PTHR30383">
    <property type="entry name" value="THIOESTERASE 1/PROTEASE 1/LYSOPHOSPHOLIPASE L1"/>
    <property type="match status" value="1"/>
</dbReference>
<sequence>MAYQPKRCQRRRRRGAAHFRLPAAVLLLVLLLTGSWPLLAAHVSARHDTDDLPLQKVERQQPAGETAVPLETRVLPTVSASEETPHIQEEAVSNQNYDFSVPVPEGEAVEDDWFQDAAFLGDSLTDGLLLYSDIRGAANLSYKGLTVQSVRTDAVIRVNGQKDTPLEALKQKEYGKVYVLLGINELGWYNDQRFYNSYAQLIDLVRAAQPEAQIYLQTLLPVTAEKSESHEWLKNEKIAVYNDLIAQLAGQKEVYLVDAHAALAEDKDALSAEKSTDGVHLTKSGYQCWADYLRTHTVSPEDP</sequence>
<evidence type="ECO:0000313" key="3">
    <source>
        <dbReference type="Proteomes" id="UP000886824"/>
    </source>
</evidence>
<dbReference type="SUPFAM" id="SSF52266">
    <property type="entry name" value="SGNH hydrolase"/>
    <property type="match status" value="1"/>
</dbReference>
<dbReference type="AlphaFoldDB" id="A0A9D1Z3Q2"/>
<gene>
    <name evidence="2" type="ORF">H9826_03540</name>
</gene>
<feature type="domain" description="SGNH hydrolase-type esterase" evidence="1">
    <location>
        <begin position="119"/>
        <end position="287"/>
    </location>
</feature>
<comment type="caution">
    <text evidence="2">The sequence shown here is derived from an EMBL/GenBank/DDBJ whole genome shotgun (WGS) entry which is preliminary data.</text>
</comment>
<reference evidence="2" key="2">
    <citation type="submission" date="2021-04" db="EMBL/GenBank/DDBJ databases">
        <authorList>
            <person name="Gilroy R."/>
        </authorList>
    </citation>
    <scope>NUCLEOTIDE SEQUENCE</scope>
    <source>
        <strain evidence="2">CHK33-7979</strain>
    </source>
</reference>